<dbReference type="PANTHER" id="PTHR43800">
    <property type="entry name" value="PEPTIDYL-LYSINE N-ACETYLTRANSFERASE YJAB"/>
    <property type="match status" value="1"/>
</dbReference>
<dbReference type="AlphaFoldDB" id="A0A852VZY4"/>
<dbReference type="Pfam" id="PF13673">
    <property type="entry name" value="Acetyltransf_10"/>
    <property type="match status" value="1"/>
</dbReference>
<keyword evidence="1" id="KW-0808">Transferase</keyword>
<evidence type="ECO:0000259" key="3">
    <source>
        <dbReference type="PROSITE" id="PS51186"/>
    </source>
</evidence>
<name>A0A852VZY4_PSEA5</name>
<evidence type="ECO:0000256" key="2">
    <source>
        <dbReference type="ARBA" id="ARBA00023315"/>
    </source>
</evidence>
<keyword evidence="5" id="KW-1185">Reference proteome</keyword>
<dbReference type="NCBIfam" id="NF007807">
    <property type="entry name" value="PRK10514.1"/>
    <property type="match status" value="1"/>
</dbReference>
<dbReference type="SUPFAM" id="SSF55729">
    <property type="entry name" value="Acyl-CoA N-acyltransferases (Nat)"/>
    <property type="match status" value="1"/>
</dbReference>
<dbReference type="InterPro" id="IPR007061">
    <property type="entry name" value="MST-like"/>
</dbReference>
<evidence type="ECO:0000313" key="5">
    <source>
        <dbReference type="Proteomes" id="UP000549695"/>
    </source>
</evidence>
<organism evidence="4 5">
    <name type="scientific">Pseudonocardia alni</name>
    <name type="common">Amycolata alni</name>
    <dbReference type="NCBI Taxonomy" id="33907"/>
    <lineage>
        <taxon>Bacteria</taxon>
        <taxon>Bacillati</taxon>
        <taxon>Actinomycetota</taxon>
        <taxon>Actinomycetes</taxon>
        <taxon>Pseudonocardiales</taxon>
        <taxon>Pseudonocardiaceae</taxon>
        <taxon>Pseudonocardia</taxon>
    </lineage>
</organism>
<dbReference type="PROSITE" id="PS51186">
    <property type="entry name" value="GNAT"/>
    <property type="match status" value="1"/>
</dbReference>
<sequence length="314" mass="33573">MSSFPTVRPATPADHPGLVRVWRRAVEATHTFLTAADVDAIETEVRTAALPGLTVLVAQRDDGTPVGWVGTDGHRVEALFVDPSAHGGGVGSALLAAATTGMPRVELDVNEQNPGAVGFYEHLGFVRTGRSGRDGQGRPFPLLHLRRDRLPEPSDPASSTTALLLGYVDFYRDRVLARYATLPVADRTTGRLPSGWSPAELLHHLSCMERRWLEWGFVDADLPDPWADHVDGRWALPPGVGADDVVAALSAQGLRTREIAESVGPGAAGLPSGRWAGAPPATIERTLLHVVQEYARHLGHLDVVVELATGSTGE</sequence>
<dbReference type="PANTHER" id="PTHR43800:SF1">
    <property type="entry name" value="PEPTIDYL-LYSINE N-ACETYLTRANSFERASE YJAB"/>
    <property type="match status" value="1"/>
</dbReference>
<dbReference type="InterPro" id="IPR034660">
    <property type="entry name" value="DinB/YfiT-like"/>
</dbReference>
<dbReference type="InterPro" id="IPR000182">
    <property type="entry name" value="GNAT_dom"/>
</dbReference>
<reference evidence="4 5" key="1">
    <citation type="submission" date="2020-07" db="EMBL/GenBank/DDBJ databases">
        <title>Sequencing the genomes of 1000 actinobacteria strains.</title>
        <authorList>
            <person name="Klenk H.-P."/>
        </authorList>
    </citation>
    <scope>NUCLEOTIDE SEQUENCE [LARGE SCALE GENOMIC DNA]</scope>
    <source>
        <strain evidence="4 5">DSM 44749</strain>
    </source>
</reference>
<accession>A0A852VZY4</accession>
<dbReference type="Pfam" id="PF04978">
    <property type="entry name" value="MST"/>
    <property type="match status" value="1"/>
</dbReference>
<dbReference type="GeneID" id="98055620"/>
<feature type="domain" description="N-acetyltransferase" evidence="3">
    <location>
        <begin position="5"/>
        <end position="147"/>
    </location>
</feature>
<keyword evidence="2" id="KW-0012">Acyltransferase</keyword>
<dbReference type="InterPro" id="IPR016181">
    <property type="entry name" value="Acyl_CoA_acyltransferase"/>
</dbReference>
<comment type="caution">
    <text evidence="4">The sequence shown here is derived from an EMBL/GenBank/DDBJ whole genome shotgun (WGS) entry which is preliminary data.</text>
</comment>
<gene>
    <name evidence="4" type="ORF">HDA37_002638</name>
</gene>
<dbReference type="CDD" id="cd04301">
    <property type="entry name" value="NAT_SF"/>
    <property type="match status" value="1"/>
</dbReference>
<dbReference type="SUPFAM" id="SSF109854">
    <property type="entry name" value="DinB/YfiT-like putative metalloenzymes"/>
    <property type="match status" value="1"/>
</dbReference>
<dbReference type="Gene3D" id="1.20.120.450">
    <property type="entry name" value="dinb family like domain"/>
    <property type="match status" value="1"/>
</dbReference>
<dbReference type="Gene3D" id="3.40.630.30">
    <property type="match status" value="1"/>
</dbReference>
<evidence type="ECO:0000313" key="4">
    <source>
        <dbReference type="EMBL" id="NYG02353.1"/>
    </source>
</evidence>
<dbReference type="EMBL" id="JACCCZ010000001">
    <property type="protein sequence ID" value="NYG02353.1"/>
    <property type="molecule type" value="Genomic_DNA"/>
</dbReference>
<dbReference type="GO" id="GO:0016747">
    <property type="term" value="F:acyltransferase activity, transferring groups other than amino-acyl groups"/>
    <property type="evidence" value="ECO:0007669"/>
    <property type="project" value="InterPro"/>
</dbReference>
<dbReference type="Proteomes" id="UP000549695">
    <property type="component" value="Unassembled WGS sequence"/>
</dbReference>
<proteinExistence type="predicted"/>
<protein>
    <submittedName>
        <fullName evidence="4">GNAT superfamily N-acetyltransferase</fullName>
    </submittedName>
</protein>
<dbReference type="RefSeq" id="WP_179761250.1">
    <property type="nucleotide sequence ID" value="NZ_BAAAJZ010000003.1"/>
</dbReference>
<evidence type="ECO:0000256" key="1">
    <source>
        <dbReference type="ARBA" id="ARBA00022679"/>
    </source>
</evidence>